<comment type="caution">
    <text evidence="2">The sequence shown here is derived from an EMBL/GenBank/DDBJ whole genome shotgun (WGS) entry which is preliminary data.</text>
</comment>
<dbReference type="InterPro" id="IPR018551">
    <property type="entry name" value="DUF2007"/>
</dbReference>
<dbReference type="Pfam" id="PF09413">
    <property type="entry name" value="DUF2007"/>
    <property type="match status" value="1"/>
</dbReference>
<organism evidence="2 3">
    <name type="scientific">Cypionkella aquatica</name>
    <dbReference type="NCBI Taxonomy" id="1756042"/>
    <lineage>
        <taxon>Bacteria</taxon>
        <taxon>Pseudomonadati</taxon>
        <taxon>Pseudomonadota</taxon>
        <taxon>Alphaproteobacteria</taxon>
        <taxon>Rhodobacterales</taxon>
        <taxon>Paracoccaceae</taxon>
        <taxon>Cypionkella</taxon>
    </lineage>
</organism>
<dbReference type="SUPFAM" id="SSF54913">
    <property type="entry name" value="GlnB-like"/>
    <property type="match status" value="1"/>
</dbReference>
<dbReference type="EMBL" id="BSPP01000008">
    <property type="protein sequence ID" value="GLS87530.1"/>
    <property type="molecule type" value="Genomic_DNA"/>
</dbReference>
<reference evidence="2 3" key="1">
    <citation type="journal article" date="2014" name="Int. J. Syst. Evol. Microbiol.">
        <title>Complete genome sequence of Corynebacterium casei LMG S-19264T (=DSM 44701T), isolated from a smear-ripened cheese.</title>
        <authorList>
            <consortium name="US DOE Joint Genome Institute (JGI-PGF)"/>
            <person name="Walter F."/>
            <person name="Albersmeier A."/>
            <person name="Kalinowski J."/>
            <person name="Ruckert C."/>
        </authorList>
    </citation>
    <scope>NUCLEOTIDE SEQUENCE [LARGE SCALE GENOMIC DNA]</scope>
    <source>
        <strain evidence="2 3">NBRC 111766</strain>
    </source>
</reference>
<evidence type="ECO:0000259" key="1">
    <source>
        <dbReference type="Pfam" id="PF09413"/>
    </source>
</evidence>
<gene>
    <name evidence="2" type="ORF">GCM10010873_25040</name>
</gene>
<dbReference type="InterPro" id="IPR011322">
    <property type="entry name" value="N-reg_PII-like_a/b"/>
</dbReference>
<dbReference type="AlphaFoldDB" id="A0AA37X2G5"/>
<dbReference type="Gene3D" id="3.30.70.790">
    <property type="entry name" value="UreE, C-terminal domain"/>
    <property type="match status" value="1"/>
</dbReference>
<dbReference type="Proteomes" id="UP001157355">
    <property type="component" value="Unassembled WGS sequence"/>
</dbReference>
<feature type="domain" description="DUF2007" evidence="1">
    <location>
        <begin position="2"/>
        <end position="60"/>
    </location>
</feature>
<keyword evidence="3" id="KW-1185">Reference proteome</keyword>
<protein>
    <recommendedName>
        <fullName evidence="1">DUF2007 domain-containing protein</fullName>
    </recommendedName>
</protein>
<name>A0AA37X2G5_9RHOB</name>
<accession>A0AA37X2G5</accession>
<evidence type="ECO:0000313" key="3">
    <source>
        <dbReference type="Proteomes" id="UP001157355"/>
    </source>
</evidence>
<proteinExistence type="predicted"/>
<evidence type="ECO:0000313" key="2">
    <source>
        <dbReference type="EMBL" id="GLS87530.1"/>
    </source>
</evidence>
<sequence>MRTTDPTVIAFAQVLLEGEGIDSFVMDVHMSTLEGGIGLFPRRIMVADSDLFLARAVLADNNISDGL</sequence>